<dbReference type="Proteomes" id="UP000564677">
    <property type="component" value="Unassembled WGS sequence"/>
</dbReference>
<dbReference type="EMBL" id="JAASQV010000004">
    <property type="protein sequence ID" value="NIJ66698.1"/>
    <property type="molecule type" value="Genomic_DNA"/>
</dbReference>
<protein>
    <submittedName>
        <fullName evidence="1">Uncharacterized protein</fullName>
    </submittedName>
</protein>
<evidence type="ECO:0000313" key="1">
    <source>
        <dbReference type="EMBL" id="NIJ66698.1"/>
    </source>
</evidence>
<keyword evidence="2" id="KW-1185">Reference proteome</keyword>
<reference evidence="1 2" key="1">
    <citation type="submission" date="2020-03" db="EMBL/GenBank/DDBJ databases">
        <title>Genomic Encyclopedia of Type Strains, Phase IV (KMG-IV): sequencing the most valuable type-strain genomes for metagenomic binning, comparative biology and taxonomic classification.</title>
        <authorList>
            <person name="Goeker M."/>
        </authorList>
    </citation>
    <scope>NUCLEOTIDE SEQUENCE [LARGE SCALE GENOMIC DNA]</scope>
    <source>
        <strain evidence="1 2">DSM 4733</strain>
    </source>
</reference>
<organism evidence="1 2">
    <name type="scientific">Sphingomonas leidyi</name>
    <dbReference type="NCBI Taxonomy" id="68569"/>
    <lineage>
        <taxon>Bacteria</taxon>
        <taxon>Pseudomonadati</taxon>
        <taxon>Pseudomonadota</taxon>
        <taxon>Alphaproteobacteria</taxon>
        <taxon>Sphingomonadales</taxon>
        <taxon>Sphingomonadaceae</taxon>
        <taxon>Sphingomonas</taxon>
    </lineage>
</organism>
<name>A0A7X5V2Q1_9SPHN</name>
<comment type="caution">
    <text evidence="1">The sequence shown here is derived from an EMBL/GenBank/DDBJ whole genome shotgun (WGS) entry which is preliminary data.</text>
</comment>
<sequence length="38" mass="4888">MMRADRVPTLWEWLLLWVCLKLLFRRRRPLPHHLKLRH</sequence>
<gene>
    <name evidence="1" type="ORF">FHR20_003674</name>
</gene>
<proteinExistence type="predicted"/>
<dbReference type="AlphaFoldDB" id="A0A7X5V2Q1"/>
<accession>A0A7X5V2Q1</accession>
<evidence type="ECO:0000313" key="2">
    <source>
        <dbReference type="Proteomes" id="UP000564677"/>
    </source>
</evidence>